<evidence type="ECO:0000256" key="1">
    <source>
        <dbReference type="ARBA" id="ARBA00004370"/>
    </source>
</evidence>
<dbReference type="HOGENOM" id="CLU_163540_0_0_1"/>
<keyword evidence="4" id="KW-0488">Methylation</keyword>
<evidence type="ECO:0000313" key="13">
    <source>
        <dbReference type="Proteomes" id="UP000002866"/>
    </source>
</evidence>
<dbReference type="GO" id="GO:0007186">
    <property type="term" value="P:G protein-coupled receptor signaling pathway"/>
    <property type="evidence" value="ECO:0007669"/>
    <property type="project" value="InterPro"/>
</dbReference>
<evidence type="ECO:0000313" key="12">
    <source>
        <dbReference type="EMBL" id="CCH62740.1"/>
    </source>
</evidence>
<dbReference type="InterPro" id="IPR036284">
    <property type="entry name" value="GGL_sf"/>
</dbReference>
<dbReference type="Gene3D" id="4.10.260.10">
    <property type="entry name" value="Transducin (heterotrimeric G protein), gamma chain"/>
    <property type="match status" value="1"/>
</dbReference>
<dbReference type="RefSeq" id="XP_004182259.1">
    <property type="nucleotide sequence ID" value="XM_004182211.1"/>
</dbReference>
<evidence type="ECO:0000259" key="10">
    <source>
        <dbReference type="SMART" id="SM00224"/>
    </source>
</evidence>
<dbReference type="SMART" id="SM00224">
    <property type="entry name" value="GGL"/>
    <property type="match status" value="1"/>
</dbReference>
<keyword evidence="13" id="KW-1185">Reference proteome</keyword>
<dbReference type="InterPro" id="IPR041848">
    <property type="entry name" value="Ste18_fungal"/>
</dbReference>
<dbReference type="GeneID" id="14497918"/>
<evidence type="ECO:0000259" key="11">
    <source>
        <dbReference type="SMART" id="SM01224"/>
    </source>
</evidence>
<dbReference type="SMART" id="SM01224">
    <property type="entry name" value="G_gamma"/>
    <property type="match status" value="1"/>
</dbReference>
<evidence type="ECO:0000256" key="8">
    <source>
        <dbReference type="ARBA" id="ARBA00023288"/>
    </source>
</evidence>
<keyword evidence="8" id="KW-0449">Lipoprotein</keyword>
<dbReference type="InterPro" id="IPR015898">
    <property type="entry name" value="G-protein_gamma-like_dom"/>
</dbReference>
<dbReference type="GO" id="GO:0005834">
    <property type="term" value="C:heterotrimeric G-protein complex"/>
    <property type="evidence" value="ECO:0007669"/>
    <property type="project" value="EnsemblFungi"/>
</dbReference>
<keyword evidence="5" id="KW-0472">Membrane</keyword>
<evidence type="ECO:0000256" key="9">
    <source>
        <dbReference type="ARBA" id="ARBA00023289"/>
    </source>
</evidence>
<accession>I2H8N8</accession>
<name>I2H8N8_HENB6</name>
<proteinExistence type="inferred from homology"/>
<evidence type="ECO:0000256" key="6">
    <source>
        <dbReference type="ARBA" id="ARBA00023139"/>
    </source>
</evidence>
<dbReference type="GO" id="GO:0031681">
    <property type="term" value="F:G-protein beta-subunit binding"/>
    <property type="evidence" value="ECO:0007669"/>
    <property type="project" value="EnsemblFungi"/>
</dbReference>
<dbReference type="STRING" id="1071380.I2H8N8"/>
<evidence type="ECO:0000256" key="2">
    <source>
        <dbReference type="ARBA" id="ARBA00007431"/>
    </source>
</evidence>
<gene>
    <name evidence="12" type="primary">TBLA0I00810</name>
    <name evidence="12" type="ORF">TBLA_0I00810</name>
</gene>
<dbReference type="KEGG" id="tbl:TBLA_0I00810"/>
<dbReference type="GO" id="GO:0120171">
    <property type="term" value="C:Cdc24p-Far1p-Gbetagamma complex"/>
    <property type="evidence" value="ECO:0007669"/>
    <property type="project" value="EnsemblFungi"/>
</dbReference>
<dbReference type="GO" id="GO:0000750">
    <property type="term" value="P:pheromone-dependent signal transduction involved in conjugation with cellular fusion"/>
    <property type="evidence" value="ECO:0007669"/>
    <property type="project" value="EnsemblFungi"/>
</dbReference>
<keyword evidence="6" id="KW-0564">Palmitate</keyword>
<dbReference type="PANTHER" id="PTHR28189:SF1">
    <property type="entry name" value="GUANINE NUCLEOTIDE-BINDING PROTEIN SUBUNIT GAMMA"/>
    <property type="match status" value="1"/>
</dbReference>
<evidence type="ECO:0000256" key="7">
    <source>
        <dbReference type="ARBA" id="ARBA00023224"/>
    </source>
</evidence>
<sequence>MSQQQQQLNLKIKYLKLKRINELNNNLKNELQRDRIHSSNACLNLINFTSEEKDFTLPDIWGYAPTNHFRVTNTQPHHQAQLSSDNACCSIM</sequence>
<comment type="subcellular location">
    <subcellularLocation>
        <location evidence="1">Membrane</location>
    </subcellularLocation>
</comment>
<dbReference type="Proteomes" id="UP000002866">
    <property type="component" value="Chromosome 9"/>
</dbReference>
<comment type="similarity">
    <text evidence="2">Belongs to the G protein gamma family.</text>
</comment>
<dbReference type="OrthoDB" id="19232at2759"/>
<reference evidence="12 13" key="1">
    <citation type="journal article" date="2011" name="Proc. Natl. Acad. Sci. U.S.A.">
        <title>Evolutionary erosion of yeast sex chromosomes by mating-type switching accidents.</title>
        <authorList>
            <person name="Gordon J.L."/>
            <person name="Armisen D."/>
            <person name="Proux-Wera E."/>
            <person name="Oheigeartaigh S.S."/>
            <person name="Byrne K.P."/>
            <person name="Wolfe K.H."/>
        </authorList>
    </citation>
    <scope>NUCLEOTIDE SEQUENCE [LARGE SCALE GENOMIC DNA]</scope>
    <source>
        <strain evidence="13">ATCC 34711 / CBS 6284 / DSM 70876 / NBRC 10599 / NRRL Y-10934 / UCD 77-7</strain>
    </source>
</reference>
<dbReference type="EMBL" id="HE806324">
    <property type="protein sequence ID" value="CCH62740.1"/>
    <property type="molecule type" value="Genomic_DNA"/>
</dbReference>
<dbReference type="OMA" id="CLTIINY"/>
<evidence type="ECO:0000256" key="4">
    <source>
        <dbReference type="ARBA" id="ARBA00022481"/>
    </source>
</evidence>
<dbReference type="InParanoid" id="I2H8N8"/>
<dbReference type="AlphaFoldDB" id="I2H8N8"/>
<feature type="domain" description="G protein gamma" evidence="11">
    <location>
        <begin position="13"/>
        <end position="92"/>
    </location>
</feature>
<dbReference type="eggNOG" id="ENOG502S5Z5">
    <property type="taxonomic scope" value="Eukaryota"/>
</dbReference>
<dbReference type="GO" id="GO:0031680">
    <property type="term" value="C:G-protein beta/gamma-subunit complex"/>
    <property type="evidence" value="ECO:0007669"/>
    <property type="project" value="EnsemblFungi"/>
</dbReference>
<dbReference type="Pfam" id="PF00631">
    <property type="entry name" value="G-gamma"/>
    <property type="match status" value="1"/>
</dbReference>
<evidence type="ECO:0000256" key="3">
    <source>
        <dbReference type="ARBA" id="ARBA00016111"/>
    </source>
</evidence>
<dbReference type="FunCoup" id="I2H8N8">
    <property type="interactions" value="117"/>
</dbReference>
<keyword evidence="7" id="KW-0807">Transducer</keyword>
<evidence type="ECO:0000256" key="5">
    <source>
        <dbReference type="ARBA" id="ARBA00023136"/>
    </source>
</evidence>
<protein>
    <recommendedName>
        <fullName evidence="3">Guanine nucleotide-binding protein subunit gamma</fullName>
    </recommendedName>
</protein>
<feature type="domain" description="G protein gamma" evidence="10">
    <location>
        <begin position="17"/>
        <end position="79"/>
    </location>
</feature>
<dbReference type="PANTHER" id="PTHR28189">
    <property type="entry name" value="GUANINE NUCLEOTIDE-BINDING PROTEIN SUBUNIT GAMMA"/>
    <property type="match status" value="1"/>
</dbReference>
<keyword evidence="9" id="KW-0636">Prenylation</keyword>
<organism evidence="12 13">
    <name type="scientific">Henningerozyma blattae (strain ATCC 34711 / CBS 6284 / DSM 70876 / NBRC 10599 / NRRL Y-10934 / UCD 77-7)</name>
    <name type="common">Yeast</name>
    <name type="synonym">Tetrapisispora blattae</name>
    <dbReference type="NCBI Taxonomy" id="1071380"/>
    <lineage>
        <taxon>Eukaryota</taxon>
        <taxon>Fungi</taxon>
        <taxon>Dikarya</taxon>
        <taxon>Ascomycota</taxon>
        <taxon>Saccharomycotina</taxon>
        <taxon>Saccharomycetes</taxon>
        <taxon>Saccharomycetales</taxon>
        <taxon>Saccharomycetaceae</taxon>
        <taxon>Henningerozyma</taxon>
    </lineage>
</organism>